<accession>A0ABR2NXG8</accession>
<evidence type="ECO:0000256" key="1">
    <source>
        <dbReference type="SAM" id="Phobius"/>
    </source>
</evidence>
<evidence type="ECO:0000313" key="3">
    <source>
        <dbReference type="Proteomes" id="UP001396334"/>
    </source>
</evidence>
<comment type="caution">
    <text evidence="2">The sequence shown here is derived from an EMBL/GenBank/DDBJ whole genome shotgun (WGS) entry which is preliminary data.</text>
</comment>
<keyword evidence="1" id="KW-0812">Transmembrane</keyword>
<gene>
    <name evidence="2" type="ORF">V6N11_047944</name>
</gene>
<proteinExistence type="predicted"/>
<keyword evidence="1" id="KW-0472">Membrane</keyword>
<protein>
    <submittedName>
        <fullName evidence="2">Uncharacterized protein</fullName>
    </submittedName>
</protein>
<sequence>MDKLLTLMGQHPQIAEAIVHKANLGYAGAAQAIIVALWFNIVLLEVYMICYADCGTTQTFILRDVFQSIMEF</sequence>
<feature type="transmembrane region" description="Helical" evidence="1">
    <location>
        <begin position="27"/>
        <end position="50"/>
    </location>
</feature>
<reference evidence="2 3" key="1">
    <citation type="journal article" date="2024" name="G3 (Bethesda)">
        <title>Genome assembly of Hibiscus sabdariffa L. provides insights into metabolisms of medicinal natural products.</title>
        <authorList>
            <person name="Kim T."/>
        </authorList>
    </citation>
    <scope>NUCLEOTIDE SEQUENCE [LARGE SCALE GENOMIC DNA]</scope>
    <source>
        <strain evidence="2">TK-2024</strain>
        <tissue evidence="2">Old leaves</tissue>
    </source>
</reference>
<keyword evidence="1" id="KW-1133">Transmembrane helix</keyword>
<name>A0ABR2NXG8_9ROSI</name>
<keyword evidence="3" id="KW-1185">Reference proteome</keyword>
<dbReference type="Proteomes" id="UP001396334">
    <property type="component" value="Unassembled WGS sequence"/>
</dbReference>
<dbReference type="EMBL" id="JBBPBN010000091">
    <property type="protein sequence ID" value="KAK8980813.1"/>
    <property type="molecule type" value="Genomic_DNA"/>
</dbReference>
<evidence type="ECO:0000313" key="2">
    <source>
        <dbReference type="EMBL" id="KAK8980813.1"/>
    </source>
</evidence>
<organism evidence="2 3">
    <name type="scientific">Hibiscus sabdariffa</name>
    <name type="common">roselle</name>
    <dbReference type="NCBI Taxonomy" id="183260"/>
    <lineage>
        <taxon>Eukaryota</taxon>
        <taxon>Viridiplantae</taxon>
        <taxon>Streptophyta</taxon>
        <taxon>Embryophyta</taxon>
        <taxon>Tracheophyta</taxon>
        <taxon>Spermatophyta</taxon>
        <taxon>Magnoliopsida</taxon>
        <taxon>eudicotyledons</taxon>
        <taxon>Gunneridae</taxon>
        <taxon>Pentapetalae</taxon>
        <taxon>rosids</taxon>
        <taxon>malvids</taxon>
        <taxon>Malvales</taxon>
        <taxon>Malvaceae</taxon>
        <taxon>Malvoideae</taxon>
        <taxon>Hibiscus</taxon>
    </lineage>
</organism>